<feature type="compositionally biased region" description="Basic and acidic residues" evidence="1">
    <location>
        <begin position="19"/>
        <end position="37"/>
    </location>
</feature>
<reference evidence="2 3" key="1">
    <citation type="submission" date="2019-02" db="EMBL/GenBank/DDBJ databases">
        <title>Deep-cultivation of Planctomycetes and their phenomic and genomic characterization uncovers novel biology.</title>
        <authorList>
            <person name="Wiegand S."/>
            <person name="Jogler M."/>
            <person name="Boedeker C."/>
            <person name="Pinto D."/>
            <person name="Vollmers J."/>
            <person name="Rivas-Marin E."/>
            <person name="Kohn T."/>
            <person name="Peeters S.H."/>
            <person name="Heuer A."/>
            <person name="Rast P."/>
            <person name="Oberbeckmann S."/>
            <person name="Bunk B."/>
            <person name="Jeske O."/>
            <person name="Meyerdierks A."/>
            <person name="Storesund J.E."/>
            <person name="Kallscheuer N."/>
            <person name="Luecker S."/>
            <person name="Lage O.M."/>
            <person name="Pohl T."/>
            <person name="Merkel B.J."/>
            <person name="Hornburger P."/>
            <person name="Mueller R.-W."/>
            <person name="Bruemmer F."/>
            <person name="Labrenz M."/>
            <person name="Spormann A.M."/>
            <person name="Op den Camp H."/>
            <person name="Overmann J."/>
            <person name="Amann R."/>
            <person name="Jetten M.S.M."/>
            <person name="Mascher T."/>
            <person name="Medema M.H."/>
            <person name="Devos D.P."/>
            <person name="Kaster A.-K."/>
            <person name="Ovreas L."/>
            <person name="Rohde M."/>
            <person name="Galperin M.Y."/>
            <person name="Jogler C."/>
        </authorList>
    </citation>
    <scope>NUCLEOTIDE SEQUENCE [LARGE SCALE GENOMIC DNA]</scope>
    <source>
        <strain evidence="2 3">Poly30</strain>
    </source>
</reference>
<evidence type="ECO:0000313" key="3">
    <source>
        <dbReference type="Proteomes" id="UP000320390"/>
    </source>
</evidence>
<dbReference type="Proteomes" id="UP000320390">
    <property type="component" value="Chromosome"/>
</dbReference>
<dbReference type="AlphaFoldDB" id="A0A518ENV8"/>
<organism evidence="2 3">
    <name type="scientific">Saltatorellus ferox</name>
    <dbReference type="NCBI Taxonomy" id="2528018"/>
    <lineage>
        <taxon>Bacteria</taxon>
        <taxon>Pseudomonadati</taxon>
        <taxon>Planctomycetota</taxon>
        <taxon>Planctomycetia</taxon>
        <taxon>Planctomycetia incertae sedis</taxon>
        <taxon>Saltatorellus</taxon>
    </lineage>
</organism>
<dbReference type="EMBL" id="CP036434">
    <property type="protein sequence ID" value="QDV05763.1"/>
    <property type="molecule type" value="Genomic_DNA"/>
</dbReference>
<protein>
    <submittedName>
        <fullName evidence="2">Uncharacterized protein</fullName>
    </submittedName>
</protein>
<keyword evidence="3" id="KW-1185">Reference proteome</keyword>
<accession>A0A518ENV8</accession>
<proteinExistence type="predicted"/>
<evidence type="ECO:0000313" key="2">
    <source>
        <dbReference type="EMBL" id="QDV05763.1"/>
    </source>
</evidence>
<sequence>MGAHRDTIRFWSAFEPGRRQQERLSEVTTEGDRRPDDPAALAATRRSAYWYVTLRTAAPVGSPSMERATRWPVPVITKSTAWPDVQSGRDTTS</sequence>
<gene>
    <name evidence="2" type="ORF">Poly30_12650</name>
</gene>
<feature type="region of interest" description="Disordered" evidence="1">
    <location>
        <begin position="19"/>
        <end position="40"/>
    </location>
</feature>
<evidence type="ECO:0000256" key="1">
    <source>
        <dbReference type="SAM" id="MobiDB-lite"/>
    </source>
</evidence>
<name>A0A518ENV8_9BACT</name>